<dbReference type="InterPro" id="IPR036380">
    <property type="entry name" value="Isochorismatase-like_sf"/>
</dbReference>
<dbReference type="Gene3D" id="3.40.50.850">
    <property type="entry name" value="Isochorismatase-like"/>
    <property type="match status" value="1"/>
</dbReference>
<organism evidence="1 2">
    <name type="scientific">Bradyrhizobium barranii subsp. apii</name>
    <dbReference type="NCBI Taxonomy" id="2819348"/>
    <lineage>
        <taxon>Bacteria</taxon>
        <taxon>Pseudomonadati</taxon>
        <taxon>Pseudomonadota</taxon>
        <taxon>Alphaproteobacteria</taxon>
        <taxon>Hyphomicrobiales</taxon>
        <taxon>Nitrobacteraceae</taxon>
        <taxon>Bradyrhizobium</taxon>
        <taxon>Bradyrhizobium barranii</taxon>
    </lineage>
</organism>
<dbReference type="SUPFAM" id="SSF52499">
    <property type="entry name" value="Isochorismatase-like hydrolases"/>
    <property type="match status" value="1"/>
</dbReference>
<accession>A0A8T5V5F0</accession>
<name>A0A8T5V5F0_9BRAD</name>
<evidence type="ECO:0000313" key="2">
    <source>
        <dbReference type="Proteomes" id="UP000551709"/>
    </source>
</evidence>
<gene>
    <name evidence="1" type="ORF">HAP41_0000030215</name>
</gene>
<evidence type="ECO:0000313" key="1">
    <source>
        <dbReference type="EMBL" id="UPT91873.1"/>
    </source>
</evidence>
<reference evidence="1 2" key="1">
    <citation type="journal article" date="2017" name="Syst. Appl. Microbiol.">
        <title>Soybeans inoculated with root zone soils of Canadian native legumes harbour diverse and novel Bradyrhizobium spp. that possess agricultural potential.</title>
        <authorList>
            <person name="Bromfield E.S.P."/>
            <person name="Cloutier S."/>
            <person name="Tambong J.T."/>
            <person name="Tran Thi T.V."/>
        </authorList>
    </citation>
    <scope>NUCLEOTIDE SEQUENCE [LARGE SCALE GENOMIC DNA]</scope>
    <source>
        <strain evidence="1 2">1S5</strain>
    </source>
</reference>
<protein>
    <submittedName>
        <fullName evidence="1">Isochorismatase family protein</fullName>
    </submittedName>
</protein>
<proteinExistence type="predicted"/>
<dbReference type="RefSeq" id="WP_166105702.1">
    <property type="nucleotide sequence ID" value="NZ_CP096255.1"/>
</dbReference>
<dbReference type="Proteomes" id="UP000551709">
    <property type="component" value="Chromosome"/>
</dbReference>
<dbReference type="InterPro" id="IPR050272">
    <property type="entry name" value="Isochorismatase-like_hydrls"/>
</dbReference>
<dbReference type="InterPro" id="IPR000868">
    <property type="entry name" value="Isochorismatase-like_dom"/>
</dbReference>
<dbReference type="AlphaFoldDB" id="A0A8T5V5F0"/>
<sequence>MRPWDSVITDEDQRRYDAAGFGRAAGIGCRPALLIIDVQYRTTGSVPMPFWQAVEEYPTSCGDVAWRAVGQIGRMLELFRRKRWPVLFPHVAPKVQQDGGRLAAKVPAIMTIPPVGYRFVREVGPIDGDILIPKKHPSAFFGTTLASHLIDLKVDSLVMTGCTTSGCVRASVVDAFSYNFHVAVPEECVYDRSPVAHSVNLFDMGKRDFLRTPAVLMDCPGIGRYRAVQAVAALWKLKGSRSVISASPAR</sequence>
<dbReference type="PANTHER" id="PTHR43540">
    <property type="entry name" value="PEROXYUREIDOACRYLATE/UREIDOACRYLATE AMIDOHYDROLASE-RELATED"/>
    <property type="match status" value="1"/>
</dbReference>
<dbReference type="Pfam" id="PF00857">
    <property type="entry name" value="Isochorismatase"/>
    <property type="match status" value="1"/>
</dbReference>
<dbReference type="PANTHER" id="PTHR43540:SF1">
    <property type="entry name" value="ISOCHORISMATASE HYDROLASE"/>
    <property type="match status" value="1"/>
</dbReference>
<dbReference type="EMBL" id="CP096255">
    <property type="protein sequence ID" value="UPT91873.1"/>
    <property type="molecule type" value="Genomic_DNA"/>
</dbReference>